<evidence type="ECO:0000313" key="1">
    <source>
        <dbReference type="EMBL" id="VTZ50441.1"/>
    </source>
</evidence>
<organism evidence="1 2">
    <name type="scientific">Methylocella tundrae</name>
    <dbReference type="NCBI Taxonomy" id="227605"/>
    <lineage>
        <taxon>Bacteria</taxon>
        <taxon>Pseudomonadati</taxon>
        <taxon>Pseudomonadota</taxon>
        <taxon>Alphaproteobacteria</taxon>
        <taxon>Hyphomicrobiales</taxon>
        <taxon>Beijerinckiaceae</taxon>
        <taxon>Methylocella</taxon>
    </lineage>
</organism>
<comment type="caution">
    <text evidence="1">The sequence shown here is derived from an EMBL/GenBank/DDBJ whole genome shotgun (WGS) entry which is preliminary data.</text>
</comment>
<evidence type="ECO:0000313" key="2">
    <source>
        <dbReference type="Proteomes" id="UP000485880"/>
    </source>
</evidence>
<dbReference type="Proteomes" id="UP000485880">
    <property type="component" value="Unassembled WGS sequence"/>
</dbReference>
<accession>A0A8B6M7P0</accession>
<dbReference type="AlphaFoldDB" id="A0A8B6M7P0"/>
<dbReference type="EMBL" id="CABFMQ020000081">
    <property type="protein sequence ID" value="VTZ50441.1"/>
    <property type="molecule type" value="Genomic_DNA"/>
</dbReference>
<reference evidence="1 2" key="1">
    <citation type="submission" date="2019-05" db="EMBL/GenBank/DDBJ databases">
        <authorList>
            <person name="Farhan Ul Haque M."/>
        </authorList>
    </citation>
    <scope>NUCLEOTIDE SEQUENCE [LARGE SCALE GENOMIC DNA]</scope>
    <source>
        <strain evidence="1">2</strain>
    </source>
</reference>
<protein>
    <submittedName>
        <fullName evidence="1">Uncharacterized protein</fullName>
    </submittedName>
</protein>
<sequence>MSHGSRSRRLHCSRRLEGTLAPLRAKRKRGLVLTRSCVTQAYTAVANAMKLELKHDA</sequence>
<name>A0A8B6M7P0_METTU</name>
<gene>
    <name evidence="1" type="ORF">MPC4_240020</name>
</gene>
<keyword evidence="2" id="KW-1185">Reference proteome</keyword>
<proteinExistence type="predicted"/>